<feature type="signal peptide" evidence="1">
    <location>
        <begin position="1"/>
        <end position="24"/>
    </location>
</feature>
<name>A0A545SM64_9RHOB</name>
<dbReference type="InterPro" id="IPR029058">
    <property type="entry name" value="AB_hydrolase_fold"/>
</dbReference>
<dbReference type="InterPro" id="IPR000073">
    <property type="entry name" value="AB_hydrolase_1"/>
</dbReference>
<dbReference type="EMBL" id="VICH01000012">
    <property type="protein sequence ID" value="TQV66078.1"/>
    <property type="molecule type" value="Genomic_DNA"/>
</dbReference>
<dbReference type="RefSeq" id="WP_142854692.1">
    <property type="nucleotide sequence ID" value="NZ_ML660026.1"/>
</dbReference>
<dbReference type="OrthoDB" id="9798884at2"/>
<organism evidence="3 4">
    <name type="scientific">Aliiroseovarius halocynthiae</name>
    <dbReference type="NCBI Taxonomy" id="985055"/>
    <lineage>
        <taxon>Bacteria</taxon>
        <taxon>Pseudomonadati</taxon>
        <taxon>Pseudomonadota</taxon>
        <taxon>Alphaproteobacteria</taxon>
        <taxon>Rhodobacterales</taxon>
        <taxon>Paracoccaceae</taxon>
        <taxon>Aliiroseovarius</taxon>
    </lineage>
</organism>
<dbReference type="Pfam" id="PF00561">
    <property type="entry name" value="Abhydrolase_1"/>
    <property type="match status" value="1"/>
</dbReference>
<evidence type="ECO:0000313" key="3">
    <source>
        <dbReference type="EMBL" id="TQV66078.1"/>
    </source>
</evidence>
<dbReference type="SUPFAM" id="SSF53474">
    <property type="entry name" value="alpha/beta-Hydrolases"/>
    <property type="match status" value="1"/>
</dbReference>
<keyword evidence="4" id="KW-1185">Reference proteome</keyword>
<gene>
    <name evidence="3" type="ORF">FIL88_15030</name>
</gene>
<dbReference type="Proteomes" id="UP000315816">
    <property type="component" value="Unassembled WGS sequence"/>
</dbReference>
<feature type="domain" description="AB hydrolase-1" evidence="2">
    <location>
        <begin position="75"/>
        <end position="178"/>
    </location>
</feature>
<dbReference type="AlphaFoldDB" id="A0A545SM64"/>
<evidence type="ECO:0000256" key="1">
    <source>
        <dbReference type="SAM" id="SignalP"/>
    </source>
</evidence>
<proteinExistence type="predicted"/>
<evidence type="ECO:0000313" key="4">
    <source>
        <dbReference type="Proteomes" id="UP000315816"/>
    </source>
</evidence>
<dbReference type="PANTHER" id="PTHR12277:SF81">
    <property type="entry name" value="PROTEIN ABHD13"/>
    <property type="match status" value="1"/>
</dbReference>
<sequence>MMKKILLTALLTLSVLVTVGPSLARAESIATQIERRIFYQFGTKYRNPTNADKRLSEVRYKGLILWVAKPKNGKPTVMYLPGSAGNLYSRSHKFRWFMDQGYGVVAMAYPGMAGSKGKPSRQKIQILANSLYRDIPKMTGSKRIILMGESLGTGVALALAASKAGRANPPTAIILQAPYTSLIDLTAAKNPVLLPFVAGRNDLWPSKRFIKNVKPPTFIMHGQKDRTVPFHMGKRLHQLSPAKNKVLAARPQAGHTSIWRPNVLKPLRKWLEKIHRK</sequence>
<keyword evidence="1" id="KW-0732">Signal</keyword>
<protein>
    <recommendedName>
        <fullName evidence="2">AB hydrolase-1 domain-containing protein</fullName>
    </recommendedName>
</protein>
<feature type="chain" id="PRO_5022080963" description="AB hydrolase-1 domain-containing protein" evidence="1">
    <location>
        <begin position="25"/>
        <end position="277"/>
    </location>
</feature>
<dbReference type="PANTHER" id="PTHR12277">
    <property type="entry name" value="ALPHA/BETA HYDROLASE DOMAIN-CONTAINING PROTEIN"/>
    <property type="match status" value="1"/>
</dbReference>
<dbReference type="Gene3D" id="3.40.50.1820">
    <property type="entry name" value="alpha/beta hydrolase"/>
    <property type="match status" value="1"/>
</dbReference>
<comment type="caution">
    <text evidence="3">The sequence shown here is derived from an EMBL/GenBank/DDBJ whole genome shotgun (WGS) entry which is preliminary data.</text>
</comment>
<accession>A0A545SM64</accession>
<reference evidence="3 4" key="1">
    <citation type="submission" date="2019-06" db="EMBL/GenBank/DDBJ databases">
        <title>A novel species of marine bacteria.</title>
        <authorList>
            <person name="Wang Y."/>
        </authorList>
    </citation>
    <scope>NUCLEOTIDE SEQUENCE [LARGE SCALE GENOMIC DNA]</scope>
    <source>
        <strain evidence="3 4">MA1-10</strain>
    </source>
</reference>
<evidence type="ECO:0000259" key="2">
    <source>
        <dbReference type="Pfam" id="PF00561"/>
    </source>
</evidence>